<feature type="domain" description="Alpha-D-phosphohexomutase alpha/beta/alpha" evidence="5">
    <location>
        <begin position="49"/>
        <end position="185"/>
    </location>
</feature>
<dbReference type="GO" id="GO:0016853">
    <property type="term" value="F:isomerase activity"/>
    <property type="evidence" value="ECO:0007669"/>
    <property type="project" value="UniProtKB-KW"/>
</dbReference>
<dbReference type="Pfam" id="PF02878">
    <property type="entry name" value="PGM_PMM_I"/>
    <property type="match status" value="1"/>
</dbReference>
<dbReference type="InterPro" id="IPR005844">
    <property type="entry name" value="A-D-PHexomutase_a/b/a-I"/>
</dbReference>
<dbReference type="InterPro" id="IPR005846">
    <property type="entry name" value="A-D-PHexomutase_a/b/a-III"/>
</dbReference>
<dbReference type="RefSeq" id="WP_379892073.1">
    <property type="nucleotide sequence ID" value="NZ_CBCSCT010000022.1"/>
</dbReference>
<evidence type="ECO:0000313" key="7">
    <source>
        <dbReference type="EMBL" id="MFC5985336.1"/>
    </source>
</evidence>
<dbReference type="SUPFAM" id="SSF55957">
    <property type="entry name" value="Phosphoglucomutase, C-terminal domain"/>
    <property type="match status" value="1"/>
</dbReference>
<dbReference type="CDD" id="cd05799">
    <property type="entry name" value="PGM2"/>
    <property type="match status" value="1"/>
</dbReference>
<evidence type="ECO:0000256" key="3">
    <source>
        <dbReference type="ARBA" id="ARBA00022842"/>
    </source>
</evidence>
<keyword evidence="4 7" id="KW-0413">Isomerase</keyword>
<comment type="similarity">
    <text evidence="1">Belongs to the phosphohexose mutase family.</text>
</comment>
<dbReference type="EC" id="5.4.2.-" evidence="7"/>
<sequence>MVVIAEQLNHLVQARYHRWKSADLPGSIRRELKNLKSSEITDRFYTYLNFGTQGMLGKIGAGTNRMNKYTVGWVTCAFALDLLEHVHLARQRGVVIGYDSRQYSKEFAEHSALVLAEMGVNVYMFQETRPTPQLSFAIRWLHAAAGVMITAGNHSSDYNGLKILTEDGTPMQQTMADRMMQVLEGKENELVIPVMELELAKESGRLKFIDGELDEAYEQSLRFAGFSHEPNFISAPIKVLYNPLQGKGGDVVCRALSSMGFTEIRELPERLRPNPYFFQMNSLDLDDPAMMEPTLEMARTYRVDLVLITNVETNELNLLVRDYRNGTYVSLSGNQLGALMLDYLCSGRTRRGLLPPNGVAVKTVLTTELAASIAESYDVGLVNTLHGFKHIAAKMAYYEKTAKQSFIFGFDEAGGFVAPGFVRDKDAAQASMLLTEMAGYYKARDLSLLDRLEQLYEQHGYFAEDRIMIRFSGLEGLLQIRNVMDRLGDEYPSVLGGLKIRWICNFNRGEMRKYSRGRLTPAEIPKADLLKFIFEDDSWYAIRPSASDTVLKLYFGSRGETRAECRDKLARIRSEVLYTVESII</sequence>
<reference evidence="8" key="1">
    <citation type="journal article" date="2019" name="Int. J. Syst. Evol. Microbiol.">
        <title>The Global Catalogue of Microorganisms (GCM) 10K type strain sequencing project: providing services to taxonomists for standard genome sequencing and annotation.</title>
        <authorList>
            <consortium name="The Broad Institute Genomics Platform"/>
            <consortium name="The Broad Institute Genome Sequencing Center for Infectious Disease"/>
            <person name="Wu L."/>
            <person name="Ma J."/>
        </authorList>
    </citation>
    <scope>NUCLEOTIDE SEQUENCE [LARGE SCALE GENOMIC DNA]</scope>
    <source>
        <strain evidence="8">CCM 8749</strain>
    </source>
</reference>
<dbReference type="Gene3D" id="3.30.310.50">
    <property type="entry name" value="Alpha-D-phosphohexomutase, C-terminal domain"/>
    <property type="match status" value="1"/>
</dbReference>
<dbReference type="PANTHER" id="PTHR45745">
    <property type="entry name" value="PHOSPHOMANNOMUTASE 45A"/>
    <property type="match status" value="1"/>
</dbReference>
<evidence type="ECO:0000259" key="5">
    <source>
        <dbReference type="Pfam" id="PF02878"/>
    </source>
</evidence>
<evidence type="ECO:0000313" key="8">
    <source>
        <dbReference type="Proteomes" id="UP001596250"/>
    </source>
</evidence>
<keyword evidence="3" id="KW-0460">Magnesium</keyword>
<keyword evidence="8" id="KW-1185">Reference proteome</keyword>
<evidence type="ECO:0000259" key="6">
    <source>
        <dbReference type="Pfam" id="PF02880"/>
    </source>
</evidence>
<feature type="domain" description="Alpha-D-phosphohexomutase alpha/beta/alpha" evidence="6">
    <location>
        <begin position="333"/>
        <end position="446"/>
    </location>
</feature>
<keyword evidence="2" id="KW-0479">Metal-binding</keyword>
<evidence type="ECO:0000256" key="4">
    <source>
        <dbReference type="ARBA" id="ARBA00023235"/>
    </source>
</evidence>
<dbReference type="Proteomes" id="UP001596250">
    <property type="component" value="Unassembled WGS sequence"/>
</dbReference>
<dbReference type="PANTHER" id="PTHR45745:SF1">
    <property type="entry name" value="PHOSPHOGLUCOMUTASE 2B-RELATED"/>
    <property type="match status" value="1"/>
</dbReference>
<accession>A0ABW1IJV2</accession>
<organism evidence="7 8">
    <name type="scientific">Marinicrinis lubricantis</name>
    <dbReference type="NCBI Taxonomy" id="2086470"/>
    <lineage>
        <taxon>Bacteria</taxon>
        <taxon>Bacillati</taxon>
        <taxon>Bacillota</taxon>
        <taxon>Bacilli</taxon>
        <taxon>Bacillales</taxon>
        <taxon>Paenibacillaceae</taxon>
    </lineage>
</organism>
<dbReference type="InterPro" id="IPR036900">
    <property type="entry name" value="A-D-PHexomutase_C_sf"/>
</dbReference>
<comment type="caution">
    <text evidence="7">The sequence shown here is derived from an EMBL/GenBank/DDBJ whole genome shotgun (WGS) entry which is preliminary data.</text>
</comment>
<name>A0ABW1IJV2_9BACL</name>
<dbReference type="SUPFAM" id="SSF53738">
    <property type="entry name" value="Phosphoglucomutase, first 3 domains"/>
    <property type="match status" value="2"/>
</dbReference>
<proteinExistence type="inferred from homology"/>
<dbReference type="Gene3D" id="3.40.120.10">
    <property type="entry name" value="Alpha-D-Glucose-1,6-Bisphosphate, subunit A, domain 3"/>
    <property type="match status" value="2"/>
</dbReference>
<gene>
    <name evidence="7" type="ORF">ACFPXP_02520</name>
</gene>
<evidence type="ECO:0000256" key="1">
    <source>
        <dbReference type="ARBA" id="ARBA00010231"/>
    </source>
</evidence>
<dbReference type="InterPro" id="IPR016055">
    <property type="entry name" value="A-D-PHexomutase_a/b/a-I/II/III"/>
</dbReference>
<protein>
    <submittedName>
        <fullName evidence="7">Phospho-sugar mutase</fullName>
        <ecNumber evidence="7">5.4.2.-</ecNumber>
    </submittedName>
</protein>
<evidence type="ECO:0000256" key="2">
    <source>
        <dbReference type="ARBA" id="ARBA00022723"/>
    </source>
</evidence>
<dbReference type="EMBL" id="JBHSQV010000013">
    <property type="protein sequence ID" value="MFC5985336.1"/>
    <property type="molecule type" value="Genomic_DNA"/>
</dbReference>
<dbReference type="Pfam" id="PF02880">
    <property type="entry name" value="PGM_PMM_III"/>
    <property type="match status" value="1"/>
</dbReference>